<sequence>MSIRKRIKCQVRNIVLETARDIEITEDKHRLAPFNIREWGHNPRLLAYRSYQRKIVQM</sequence>
<comment type="caution">
    <text evidence="1">The sequence shown here is derived from an EMBL/GenBank/DDBJ whole genome shotgun (WGS) entry which is preliminary data.</text>
</comment>
<feature type="non-terminal residue" evidence="1">
    <location>
        <position position="58"/>
    </location>
</feature>
<reference evidence="1" key="1">
    <citation type="journal article" date="2014" name="Front. Microbiol.">
        <title>High frequency of phylogenetically diverse reductive dehalogenase-homologous genes in deep subseafloor sedimentary metagenomes.</title>
        <authorList>
            <person name="Kawai M."/>
            <person name="Futagami T."/>
            <person name="Toyoda A."/>
            <person name="Takaki Y."/>
            <person name="Nishi S."/>
            <person name="Hori S."/>
            <person name="Arai W."/>
            <person name="Tsubouchi T."/>
            <person name="Morono Y."/>
            <person name="Uchiyama I."/>
            <person name="Ito T."/>
            <person name="Fujiyama A."/>
            <person name="Inagaki F."/>
            <person name="Takami H."/>
        </authorList>
    </citation>
    <scope>NUCLEOTIDE SEQUENCE</scope>
    <source>
        <strain evidence="1">Expedition CK06-06</strain>
    </source>
</reference>
<dbReference type="AlphaFoldDB" id="X1AE82"/>
<dbReference type="EMBL" id="BART01013709">
    <property type="protein sequence ID" value="GAG80209.1"/>
    <property type="molecule type" value="Genomic_DNA"/>
</dbReference>
<gene>
    <name evidence="1" type="ORF">S01H4_27862</name>
</gene>
<evidence type="ECO:0000313" key="1">
    <source>
        <dbReference type="EMBL" id="GAG80209.1"/>
    </source>
</evidence>
<organism evidence="1">
    <name type="scientific">marine sediment metagenome</name>
    <dbReference type="NCBI Taxonomy" id="412755"/>
    <lineage>
        <taxon>unclassified sequences</taxon>
        <taxon>metagenomes</taxon>
        <taxon>ecological metagenomes</taxon>
    </lineage>
</organism>
<protein>
    <submittedName>
        <fullName evidence="1">Uncharacterized protein</fullName>
    </submittedName>
</protein>
<accession>X1AE82</accession>
<name>X1AE82_9ZZZZ</name>
<proteinExistence type="predicted"/>